<keyword evidence="1" id="KW-1133">Transmembrane helix</keyword>
<protein>
    <submittedName>
        <fullName evidence="2">Tryptophan transporter</fullName>
    </submittedName>
</protein>
<dbReference type="InterPro" id="IPR031360">
    <property type="entry name" value="TrpP"/>
</dbReference>
<evidence type="ECO:0000313" key="2">
    <source>
        <dbReference type="EMBL" id="MBU5439449.1"/>
    </source>
</evidence>
<feature type="transmembrane region" description="Helical" evidence="1">
    <location>
        <begin position="7"/>
        <end position="23"/>
    </location>
</feature>
<name>A0ABS6EB77_9FIRM</name>
<evidence type="ECO:0000256" key="1">
    <source>
        <dbReference type="SAM" id="Phobius"/>
    </source>
</evidence>
<dbReference type="Pfam" id="PF17099">
    <property type="entry name" value="TrpP"/>
    <property type="match status" value="1"/>
</dbReference>
<feature type="transmembrane region" description="Helical" evidence="1">
    <location>
        <begin position="136"/>
        <end position="159"/>
    </location>
</feature>
<accession>A0ABS6EB77</accession>
<feature type="transmembrane region" description="Helical" evidence="1">
    <location>
        <begin position="52"/>
        <end position="71"/>
    </location>
</feature>
<dbReference type="RefSeq" id="WP_216521156.1">
    <property type="nucleotide sequence ID" value="NZ_JAHLPM010000015.1"/>
</dbReference>
<dbReference type="Proteomes" id="UP000749471">
    <property type="component" value="Unassembled WGS sequence"/>
</dbReference>
<dbReference type="EMBL" id="JAHLPM010000015">
    <property type="protein sequence ID" value="MBU5439449.1"/>
    <property type="molecule type" value="Genomic_DNA"/>
</dbReference>
<keyword evidence="1" id="KW-0472">Membrane</keyword>
<proteinExistence type="predicted"/>
<comment type="caution">
    <text evidence="2">The sequence shown here is derived from an EMBL/GenBank/DDBJ whole genome shotgun (WGS) entry which is preliminary data.</text>
</comment>
<evidence type="ECO:0000313" key="3">
    <source>
        <dbReference type="Proteomes" id="UP000749471"/>
    </source>
</evidence>
<gene>
    <name evidence="2" type="ORF">KQI42_15635</name>
</gene>
<feature type="transmembrane region" description="Helical" evidence="1">
    <location>
        <begin position="101"/>
        <end position="124"/>
    </location>
</feature>
<reference evidence="2 3" key="1">
    <citation type="submission" date="2021-06" db="EMBL/GenBank/DDBJ databases">
        <authorList>
            <person name="Sun Q."/>
            <person name="Li D."/>
        </authorList>
    </citation>
    <scope>NUCLEOTIDE SEQUENCE [LARGE SCALE GENOMIC DNA]</scope>
    <source>
        <strain evidence="2 3">MSJ-40</strain>
    </source>
</reference>
<sequence>MKLRNNIFTALLLAIGFILHQITPGILGGMKFDFLLSFIFISLLINDTFKNAMLTALLGGLLSALTTTFPGGQIPNIIDKLFTCITLFAVIKYIRCFNLNFFIVALIGGLGTLLSGTIFLLSAVFITGTPIPVKTLIITVVIPTSLINGIGAVFIYGAIKKALKISGIIID</sequence>
<keyword evidence="3" id="KW-1185">Reference proteome</keyword>
<organism evidence="2 3">
    <name type="scientific">Tissierella simiarum</name>
    <dbReference type="NCBI Taxonomy" id="2841534"/>
    <lineage>
        <taxon>Bacteria</taxon>
        <taxon>Bacillati</taxon>
        <taxon>Bacillota</taxon>
        <taxon>Tissierellia</taxon>
        <taxon>Tissierellales</taxon>
        <taxon>Tissierellaceae</taxon>
        <taxon>Tissierella</taxon>
    </lineage>
</organism>
<keyword evidence="1" id="KW-0812">Transmembrane</keyword>